<keyword evidence="6" id="KW-1185">Reference proteome</keyword>
<name>E7QQH8_HALPU</name>
<dbReference type="EMBL" id="AEMG01000004">
    <property type="protein sequence ID" value="EFW93242.1"/>
    <property type="molecule type" value="Genomic_DNA"/>
</dbReference>
<evidence type="ECO:0000313" key="4">
    <source>
        <dbReference type="EMBL" id="SHK49029.1"/>
    </source>
</evidence>
<dbReference type="PRINTS" id="PR01438">
    <property type="entry name" value="UNVRSLSTRESS"/>
</dbReference>
<reference evidence="3 5" key="1">
    <citation type="journal article" date="2014" name="ISME J.">
        <title>Trehalose/2-sulfotrehalose biosynthesis and glycine-betaine uptake are widely spread mechanisms for osmoadaptation in the Halobacteriales.</title>
        <authorList>
            <person name="Youssef N.H."/>
            <person name="Savage-Ashlock K.N."/>
            <person name="McCully A.L."/>
            <person name="Luedtke B."/>
            <person name="Shaw E.I."/>
            <person name="Hoff W.D."/>
            <person name="Elshahed M.S."/>
        </authorList>
    </citation>
    <scope>NUCLEOTIDE SEQUENCE [LARGE SCALE GENOMIC DNA]</scope>
    <source>
        <strain evidence="3 5">DX253</strain>
    </source>
</reference>
<comment type="similarity">
    <text evidence="1">Belongs to the universal stress protein A family.</text>
</comment>
<feature type="domain" description="UspA" evidence="2">
    <location>
        <begin position="151"/>
        <end position="283"/>
    </location>
</feature>
<gene>
    <name evidence="4" type="ORF">SAMN05444342_1432</name>
    <name evidence="3" type="ORF">ZOD2009_05242</name>
</gene>
<reference evidence="4" key="2">
    <citation type="submission" date="2016-11" db="EMBL/GenBank/DDBJ databases">
        <authorList>
            <person name="Jaros S."/>
            <person name="Januszkiewicz K."/>
            <person name="Wedrychowicz H."/>
        </authorList>
    </citation>
    <scope>NUCLEOTIDE SEQUENCE [LARGE SCALE GENOMIC DNA]</scope>
    <source>
        <strain evidence="4">DX253</strain>
    </source>
</reference>
<dbReference type="PANTHER" id="PTHR46268:SF6">
    <property type="entry name" value="UNIVERSAL STRESS PROTEIN UP12"/>
    <property type="match status" value="1"/>
</dbReference>
<dbReference type="Proteomes" id="UP000184203">
    <property type="component" value="Unassembled WGS sequence"/>
</dbReference>
<sequence>MFDSILIPTDGGKATAGAIEHGLRIAEKTGATVHALYVIDTPQLQVGNADEGLSTLVDLLETEGQRATAAVAERGRERGIDVTEAMTSGLPFREILDYAEEHDIDGISMGTGHRGRIERHFVGSTARKVNRLARVPVLTVRAGDDVPTPEYENVLLAVDGTQGSERAIEVCAALAAAYDAFVHVVYVVDSRIARSGSLAELMESEGNEACADAVSRVRSAGGDARRELLRGRPAEQLLDYAEEHDIDLLSMGTHGRTGIDRFVMGSVAETVIRRSETPVLTVRDLGEE</sequence>
<dbReference type="InterPro" id="IPR006015">
    <property type="entry name" value="Universal_stress_UspA"/>
</dbReference>
<accession>E7QQH8</accession>
<dbReference type="STRING" id="797209.GCA_000376445_01163"/>
<reference evidence="6" key="3">
    <citation type="submission" date="2016-11" db="EMBL/GenBank/DDBJ databases">
        <authorList>
            <person name="Varghese N."/>
            <person name="Submissions S."/>
        </authorList>
    </citation>
    <scope>NUCLEOTIDE SEQUENCE [LARGE SCALE GENOMIC DNA]</scope>
    <source>
        <strain evidence="6">DX253</strain>
    </source>
</reference>
<feature type="domain" description="UspA" evidence="2">
    <location>
        <begin position="1"/>
        <end position="141"/>
    </location>
</feature>
<evidence type="ECO:0000259" key="2">
    <source>
        <dbReference type="Pfam" id="PF00582"/>
    </source>
</evidence>
<evidence type="ECO:0000313" key="6">
    <source>
        <dbReference type="Proteomes" id="UP000184203"/>
    </source>
</evidence>
<evidence type="ECO:0000313" key="5">
    <source>
        <dbReference type="Proteomes" id="UP000003751"/>
    </source>
</evidence>
<evidence type="ECO:0000313" key="3">
    <source>
        <dbReference type="EMBL" id="EFW93242.1"/>
    </source>
</evidence>
<dbReference type="Gene3D" id="3.40.50.620">
    <property type="entry name" value="HUPs"/>
    <property type="match status" value="2"/>
</dbReference>
<dbReference type="SUPFAM" id="SSF52402">
    <property type="entry name" value="Adenine nucleotide alpha hydrolases-like"/>
    <property type="match status" value="2"/>
</dbReference>
<dbReference type="OrthoDB" id="105697at2157"/>
<dbReference type="eggNOG" id="arCOG00449">
    <property type="taxonomic scope" value="Archaea"/>
</dbReference>
<dbReference type="InterPro" id="IPR014729">
    <property type="entry name" value="Rossmann-like_a/b/a_fold"/>
</dbReference>
<dbReference type="EMBL" id="FRAN01000002">
    <property type="protein sequence ID" value="SHK49029.1"/>
    <property type="molecule type" value="Genomic_DNA"/>
</dbReference>
<dbReference type="CDD" id="cd00293">
    <property type="entry name" value="USP-like"/>
    <property type="match status" value="2"/>
</dbReference>
<dbReference type="Proteomes" id="UP000003751">
    <property type="component" value="Unassembled WGS sequence"/>
</dbReference>
<dbReference type="PATRIC" id="fig|797209.4.peg.1040"/>
<dbReference type="PANTHER" id="PTHR46268">
    <property type="entry name" value="STRESS RESPONSE PROTEIN NHAX"/>
    <property type="match status" value="1"/>
</dbReference>
<proteinExistence type="inferred from homology"/>
<protein>
    <submittedName>
        <fullName evidence="3 4">Universal stress protein</fullName>
    </submittedName>
</protein>
<organism evidence="3 5">
    <name type="scientific">Haladaptatus paucihalophilus DX253</name>
    <dbReference type="NCBI Taxonomy" id="797209"/>
    <lineage>
        <taxon>Archaea</taxon>
        <taxon>Methanobacteriati</taxon>
        <taxon>Methanobacteriota</taxon>
        <taxon>Stenosarchaea group</taxon>
        <taxon>Halobacteria</taxon>
        <taxon>Halobacteriales</taxon>
        <taxon>Haladaptataceae</taxon>
        <taxon>Haladaptatus</taxon>
    </lineage>
</organism>
<dbReference type="Pfam" id="PF00582">
    <property type="entry name" value="Usp"/>
    <property type="match status" value="2"/>
</dbReference>
<evidence type="ECO:0000256" key="1">
    <source>
        <dbReference type="ARBA" id="ARBA00008791"/>
    </source>
</evidence>
<dbReference type="RefSeq" id="WP_007977699.1">
    <property type="nucleotide sequence ID" value="NZ_AEMG01000004.1"/>
</dbReference>
<dbReference type="InterPro" id="IPR006016">
    <property type="entry name" value="UspA"/>
</dbReference>
<dbReference type="AlphaFoldDB" id="E7QQH8"/>